<feature type="region of interest" description="Disordered" evidence="1">
    <location>
        <begin position="157"/>
        <end position="184"/>
    </location>
</feature>
<keyword evidence="3" id="KW-1185">Reference proteome</keyword>
<dbReference type="Proteomes" id="UP000256645">
    <property type="component" value="Unassembled WGS sequence"/>
</dbReference>
<dbReference type="EMBL" id="PDLM01000014">
    <property type="protein sequence ID" value="RDW62001.1"/>
    <property type="molecule type" value="Genomic_DNA"/>
</dbReference>
<proteinExistence type="predicted"/>
<evidence type="ECO:0000256" key="1">
    <source>
        <dbReference type="SAM" id="MobiDB-lite"/>
    </source>
</evidence>
<dbReference type="InterPro" id="IPR006461">
    <property type="entry name" value="PLAC_motif_containing"/>
</dbReference>
<gene>
    <name evidence="2" type="ORF">BP6252_11434</name>
</gene>
<name>A0A3D8QJV0_9HELO</name>
<dbReference type="Pfam" id="PF04749">
    <property type="entry name" value="PLAC8"/>
    <property type="match status" value="1"/>
</dbReference>
<accession>A0A3D8QJV0</accession>
<dbReference type="OrthoDB" id="1045822at2759"/>
<evidence type="ECO:0008006" key="4">
    <source>
        <dbReference type="Google" id="ProtNLM"/>
    </source>
</evidence>
<protein>
    <recommendedName>
        <fullName evidence="4">PLAC8 family protein</fullName>
    </recommendedName>
</protein>
<evidence type="ECO:0000313" key="2">
    <source>
        <dbReference type="EMBL" id="RDW62001.1"/>
    </source>
</evidence>
<sequence length="184" mass="20693">MASTEFQQPPPAQQHDDIQDWTSRLKSAAAQPATITGPHKGTQKWQAAFFGCFNPIDTCFITCCCPCVTFGKTHHRLRKDPNLNGYSPINASCIGWWASSYFCLSWAPQILQRRDIQERNNLEGEFVTDCLKVWCCACCDLIQQEKEAEYQALHGNGHNNMENKQPELKNDMELPTGNITPAAA</sequence>
<evidence type="ECO:0000313" key="3">
    <source>
        <dbReference type="Proteomes" id="UP000256645"/>
    </source>
</evidence>
<dbReference type="STRING" id="1849047.A0A3D8QJV0"/>
<dbReference type="AlphaFoldDB" id="A0A3D8QJV0"/>
<comment type="caution">
    <text evidence="2">The sequence shown here is derived from an EMBL/GenBank/DDBJ whole genome shotgun (WGS) entry which is preliminary data.</text>
</comment>
<reference evidence="2 3" key="1">
    <citation type="journal article" date="2018" name="IMA Fungus">
        <title>IMA Genome-F 9: Draft genome sequence of Annulohypoxylon stygium, Aspergillus mulundensis, Berkeleyomyces basicola (syn. Thielaviopsis basicola), Ceratocystis smalleyi, two Cercospora beticola strains, Coleophoma cylindrospora, Fusarium fracticaudum, Phialophora cf. hyalina, and Morchella septimelata.</title>
        <authorList>
            <person name="Wingfield B.D."/>
            <person name="Bills G.F."/>
            <person name="Dong Y."/>
            <person name="Huang W."/>
            <person name="Nel W.J."/>
            <person name="Swalarsk-Parry B.S."/>
            <person name="Vaghefi N."/>
            <person name="Wilken P.M."/>
            <person name="An Z."/>
            <person name="de Beer Z.W."/>
            <person name="De Vos L."/>
            <person name="Chen L."/>
            <person name="Duong T.A."/>
            <person name="Gao Y."/>
            <person name="Hammerbacher A."/>
            <person name="Kikkert J.R."/>
            <person name="Li Y."/>
            <person name="Li H."/>
            <person name="Li K."/>
            <person name="Li Q."/>
            <person name="Liu X."/>
            <person name="Ma X."/>
            <person name="Naidoo K."/>
            <person name="Pethybridge S.J."/>
            <person name="Sun J."/>
            <person name="Steenkamp E.T."/>
            <person name="van der Nest M.A."/>
            <person name="van Wyk S."/>
            <person name="Wingfield M.J."/>
            <person name="Xiong C."/>
            <person name="Yue Q."/>
            <person name="Zhang X."/>
        </authorList>
    </citation>
    <scope>NUCLEOTIDE SEQUENCE [LARGE SCALE GENOMIC DNA]</scope>
    <source>
        <strain evidence="2 3">BP6252</strain>
    </source>
</reference>
<organism evidence="2 3">
    <name type="scientific">Coleophoma cylindrospora</name>
    <dbReference type="NCBI Taxonomy" id="1849047"/>
    <lineage>
        <taxon>Eukaryota</taxon>
        <taxon>Fungi</taxon>
        <taxon>Dikarya</taxon>
        <taxon>Ascomycota</taxon>
        <taxon>Pezizomycotina</taxon>
        <taxon>Leotiomycetes</taxon>
        <taxon>Helotiales</taxon>
        <taxon>Dermateaceae</taxon>
        <taxon>Coleophoma</taxon>
    </lineage>
</organism>
<dbReference type="NCBIfam" id="TIGR01571">
    <property type="entry name" value="A_thal_Cys_rich"/>
    <property type="match status" value="1"/>
</dbReference>
<dbReference type="PANTHER" id="PTHR15907">
    <property type="entry name" value="DUF614 FAMILY PROTEIN-RELATED"/>
    <property type="match status" value="1"/>
</dbReference>